<evidence type="ECO:0000313" key="2">
    <source>
        <dbReference type="EMBL" id="KAA1086089.1"/>
    </source>
</evidence>
<feature type="region of interest" description="Disordered" evidence="1">
    <location>
        <begin position="1"/>
        <end position="22"/>
    </location>
</feature>
<dbReference type="Proteomes" id="UP000325313">
    <property type="component" value="Unassembled WGS sequence"/>
</dbReference>
<proteinExistence type="predicted"/>
<organism evidence="3 4">
    <name type="scientific">Puccinia graminis f. sp. tritici</name>
    <dbReference type="NCBI Taxonomy" id="56615"/>
    <lineage>
        <taxon>Eukaryota</taxon>
        <taxon>Fungi</taxon>
        <taxon>Dikarya</taxon>
        <taxon>Basidiomycota</taxon>
        <taxon>Pucciniomycotina</taxon>
        <taxon>Pucciniomycetes</taxon>
        <taxon>Pucciniales</taxon>
        <taxon>Pucciniaceae</taxon>
        <taxon>Puccinia</taxon>
    </lineage>
</organism>
<gene>
    <name evidence="3" type="ORF">PGT21_029672</name>
    <name evidence="2" type="ORF">PGTUg99_016851</name>
</gene>
<dbReference type="Proteomes" id="UP000324748">
    <property type="component" value="Unassembled WGS sequence"/>
</dbReference>
<dbReference type="OrthoDB" id="10274478at2759"/>
<dbReference type="EMBL" id="VSWC01000041">
    <property type="protein sequence ID" value="KAA1104675.1"/>
    <property type="molecule type" value="Genomic_DNA"/>
</dbReference>
<feature type="region of interest" description="Disordered" evidence="1">
    <location>
        <begin position="68"/>
        <end position="98"/>
    </location>
</feature>
<evidence type="ECO:0000313" key="3">
    <source>
        <dbReference type="EMBL" id="KAA1104675.1"/>
    </source>
</evidence>
<dbReference type="EMBL" id="VDEP01000414">
    <property type="protein sequence ID" value="KAA1086089.1"/>
    <property type="molecule type" value="Genomic_DNA"/>
</dbReference>
<evidence type="ECO:0000313" key="4">
    <source>
        <dbReference type="Proteomes" id="UP000324748"/>
    </source>
</evidence>
<evidence type="ECO:0000256" key="1">
    <source>
        <dbReference type="SAM" id="MobiDB-lite"/>
    </source>
</evidence>
<protein>
    <submittedName>
        <fullName evidence="3">Uncharacterized protein</fullName>
    </submittedName>
</protein>
<keyword evidence="4" id="KW-1185">Reference proteome</keyword>
<name>A0A5B0PSE0_PUCGR</name>
<accession>A0A5B0PSE0</accession>
<evidence type="ECO:0000313" key="5">
    <source>
        <dbReference type="Proteomes" id="UP000325313"/>
    </source>
</evidence>
<dbReference type="AlphaFoldDB" id="A0A5B0PSE0"/>
<comment type="caution">
    <text evidence="3">The sequence shown here is derived from an EMBL/GenBank/DDBJ whole genome shotgun (WGS) entry which is preliminary data.</text>
</comment>
<sequence length="124" mass="13765">MKMTGPGARTVRTRNSRPQRQREAYLEQRARIYYQATHPALVGPRHPCAPPVRHPRTLTVIIRGALPESRGLGTPARPAVGTQGVLRSPSGGQNIDEEERKKMRAAAFLRVSLLISRRAPVANR</sequence>
<reference evidence="4 5" key="1">
    <citation type="submission" date="2019-05" db="EMBL/GenBank/DDBJ databases">
        <title>Emergence of the Ug99 lineage of the wheat stem rust pathogen through somatic hybridization.</title>
        <authorList>
            <person name="Li F."/>
            <person name="Upadhyaya N.M."/>
            <person name="Sperschneider J."/>
            <person name="Matny O."/>
            <person name="Nguyen-Phuc H."/>
            <person name="Mago R."/>
            <person name="Raley C."/>
            <person name="Miller M.E."/>
            <person name="Silverstein K.A.T."/>
            <person name="Henningsen E."/>
            <person name="Hirsch C.D."/>
            <person name="Visser B."/>
            <person name="Pretorius Z.A."/>
            <person name="Steffenson B.J."/>
            <person name="Schwessinger B."/>
            <person name="Dodds P.N."/>
            <person name="Figueroa M."/>
        </authorList>
    </citation>
    <scope>NUCLEOTIDE SEQUENCE [LARGE SCALE GENOMIC DNA]</scope>
    <source>
        <strain evidence="3">21-0</strain>
        <strain evidence="2 5">Ug99</strain>
    </source>
</reference>